<sequence>AKFLLQWEREALQNGGKAVFDREFIKQHTIGIDEYLAEVDATSWEHIAEQSGLDLSEIEMVASMYRRAERVIMCWAMGLTQHRHSVPTIKEVANVQMLRGNVGKPGAGLSPVRG</sequence>
<organism evidence="1 2">
    <name type="scientific">Vibrio parahaemolyticus</name>
    <dbReference type="NCBI Taxonomy" id="670"/>
    <lineage>
        <taxon>Bacteria</taxon>
        <taxon>Pseudomonadati</taxon>
        <taxon>Pseudomonadota</taxon>
        <taxon>Gammaproteobacteria</taxon>
        <taxon>Vibrionales</taxon>
        <taxon>Vibrionaceae</taxon>
        <taxon>Vibrio</taxon>
    </lineage>
</organism>
<proteinExistence type="predicted"/>
<dbReference type="PANTHER" id="PTHR43105">
    <property type="entry name" value="RESPIRATORY NITRATE REDUCTASE"/>
    <property type="match status" value="1"/>
</dbReference>
<evidence type="ECO:0000313" key="1">
    <source>
        <dbReference type="EMBL" id="OXE29961.1"/>
    </source>
</evidence>
<feature type="non-terminal residue" evidence="1">
    <location>
        <position position="114"/>
    </location>
</feature>
<comment type="caution">
    <text evidence="1">The sequence shown here is derived from an EMBL/GenBank/DDBJ whole genome shotgun (WGS) entry which is preliminary data.</text>
</comment>
<dbReference type="Gene3D" id="3.40.228.10">
    <property type="entry name" value="Dimethylsulfoxide Reductase, domain 2"/>
    <property type="match status" value="1"/>
</dbReference>
<feature type="non-terminal residue" evidence="1">
    <location>
        <position position="1"/>
    </location>
</feature>
<dbReference type="AlphaFoldDB" id="A0A227J4C0"/>
<dbReference type="InterPro" id="IPR050123">
    <property type="entry name" value="Prok_molybdopt-oxidoreductase"/>
</dbReference>
<protein>
    <submittedName>
        <fullName evidence="1">Uncharacterized protein</fullName>
    </submittedName>
</protein>
<dbReference type="SUPFAM" id="SSF53706">
    <property type="entry name" value="Formate dehydrogenase/DMSO reductase, domains 1-3"/>
    <property type="match status" value="1"/>
</dbReference>
<accession>A0A227J4C0</accession>
<dbReference type="PANTHER" id="PTHR43105:SF4">
    <property type="entry name" value="PROTEIN YDEP"/>
    <property type="match status" value="1"/>
</dbReference>
<evidence type="ECO:0000313" key="2">
    <source>
        <dbReference type="Proteomes" id="UP000214596"/>
    </source>
</evidence>
<dbReference type="EMBL" id="NIXT01002701">
    <property type="protein sequence ID" value="OXE29961.1"/>
    <property type="molecule type" value="Genomic_DNA"/>
</dbReference>
<gene>
    <name evidence="1" type="ORF">CA163_25845</name>
</gene>
<dbReference type="GO" id="GO:0016020">
    <property type="term" value="C:membrane"/>
    <property type="evidence" value="ECO:0007669"/>
    <property type="project" value="TreeGrafter"/>
</dbReference>
<dbReference type="Proteomes" id="UP000214596">
    <property type="component" value="Unassembled WGS sequence"/>
</dbReference>
<name>A0A227J4C0_VIBPH</name>
<reference evidence="1 2" key="1">
    <citation type="journal article" date="2017" name="Appl. Environ. Microbiol.">
        <title>Parallel evolution of two clades of a major Atlantic endemic Vibrio parahaemolyticus pathogen lineage by independent acquisition of related pathogenicity islands.</title>
        <authorList>
            <person name="Xu F."/>
            <person name="Gonzalez-Escalona N."/>
            <person name="Drees K.P."/>
            <person name="Sebra R.P."/>
            <person name="Cooper V.S."/>
            <person name="Jones S.H."/>
            <person name="Whistler C.A."/>
        </authorList>
    </citation>
    <scope>NUCLEOTIDE SEQUENCE [LARGE SCALE GENOMIC DNA]</scope>
    <source>
        <strain evidence="1 2">MAVP-3</strain>
    </source>
</reference>